<sequence length="319" mass="36628">MYSEEYTAEDEPQLQSEWKADPLGTHMLNHGKNSVILRLWKLTQHLWPGIYPETIISEVNLLEFENVRVRTKVKNGEGKDVLHSYWSKNFRIALEMLLIHPFWESQLSIMIICIQYAVMCRTDDQRHLTWPRNILTDSILWQTLDKLLQNEIMAIKPLSSFTKKPLTGLKVGHRNSELLKGVNVERPLHDFVSMPFETTKPFQPSQPDTAFEVRSSGFEVIIKALDAMTANDHLANLAPLTANLDEAPSHGYTLASDKGQSPVVRHYSLSFLENTTKHVWNKYPEEHQAALCQCALELASSLEQHRERVLLGKRRPPPT</sequence>
<gene>
    <name evidence="1" type="ORF">PFICI_00920</name>
</gene>
<dbReference type="HOGENOM" id="CLU_871858_0_0_1"/>
<reference evidence="2" key="1">
    <citation type="journal article" date="2015" name="BMC Genomics">
        <title>Genomic and transcriptomic analysis of the endophytic fungus Pestalotiopsis fici reveals its lifestyle and high potential for synthesis of natural products.</title>
        <authorList>
            <person name="Wang X."/>
            <person name="Zhang X."/>
            <person name="Liu L."/>
            <person name="Xiang M."/>
            <person name="Wang W."/>
            <person name="Sun X."/>
            <person name="Che Y."/>
            <person name="Guo L."/>
            <person name="Liu G."/>
            <person name="Guo L."/>
            <person name="Wang C."/>
            <person name="Yin W.B."/>
            <person name="Stadler M."/>
            <person name="Zhang X."/>
            <person name="Liu X."/>
        </authorList>
    </citation>
    <scope>NUCLEOTIDE SEQUENCE [LARGE SCALE GENOMIC DNA]</scope>
    <source>
        <strain evidence="2">W106-1 / CGMCC3.15140</strain>
    </source>
</reference>
<evidence type="ECO:0000313" key="2">
    <source>
        <dbReference type="Proteomes" id="UP000030651"/>
    </source>
</evidence>
<dbReference type="Gene3D" id="1.25.10.10">
    <property type="entry name" value="Leucine-rich Repeat Variant"/>
    <property type="match status" value="1"/>
</dbReference>
<dbReference type="EMBL" id="KI912109">
    <property type="protein sequence ID" value="ETS87092.1"/>
    <property type="molecule type" value="Genomic_DNA"/>
</dbReference>
<accession>W3XNK2</accession>
<keyword evidence="2" id="KW-1185">Reference proteome</keyword>
<dbReference type="InParanoid" id="W3XNK2"/>
<dbReference type="OrthoDB" id="2215036at2759"/>
<evidence type="ECO:0000313" key="1">
    <source>
        <dbReference type="EMBL" id="ETS87092.1"/>
    </source>
</evidence>
<dbReference type="AlphaFoldDB" id="W3XNK2"/>
<name>W3XNK2_PESFW</name>
<dbReference type="InterPro" id="IPR011989">
    <property type="entry name" value="ARM-like"/>
</dbReference>
<protein>
    <submittedName>
        <fullName evidence="1">Uncharacterized protein</fullName>
    </submittedName>
</protein>
<dbReference type="KEGG" id="pfy:PFICI_00920"/>
<dbReference type="RefSeq" id="XP_007827692.1">
    <property type="nucleotide sequence ID" value="XM_007829501.1"/>
</dbReference>
<dbReference type="GeneID" id="19265933"/>
<dbReference type="Proteomes" id="UP000030651">
    <property type="component" value="Unassembled WGS sequence"/>
</dbReference>
<organism evidence="1 2">
    <name type="scientific">Pestalotiopsis fici (strain W106-1 / CGMCC3.15140)</name>
    <dbReference type="NCBI Taxonomy" id="1229662"/>
    <lineage>
        <taxon>Eukaryota</taxon>
        <taxon>Fungi</taxon>
        <taxon>Dikarya</taxon>
        <taxon>Ascomycota</taxon>
        <taxon>Pezizomycotina</taxon>
        <taxon>Sordariomycetes</taxon>
        <taxon>Xylariomycetidae</taxon>
        <taxon>Amphisphaeriales</taxon>
        <taxon>Sporocadaceae</taxon>
        <taxon>Pestalotiopsis</taxon>
    </lineage>
</organism>
<proteinExistence type="predicted"/>